<dbReference type="GeneID" id="71852808"/>
<dbReference type="InterPro" id="IPR029063">
    <property type="entry name" value="SAM-dependent_MTases_sf"/>
</dbReference>
<reference evidence="5 6" key="1">
    <citation type="journal article" date="2014" name="Int. J. Syst. Evol. Microbiol.">
        <title>Complete genome sequence of Corynebacterium casei LMG S-19264T (=DSM 44701T), isolated from a smear-ripened cheese.</title>
        <authorList>
            <consortium name="US DOE Joint Genome Institute (JGI-PGF)"/>
            <person name="Walter F."/>
            <person name="Albersmeier A."/>
            <person name="Kalinowski J."/>
            <person name="Ruckert C."/>
        </authorList>
    </citation>
    <scope>NUCLEOTIDE SEQUENCE [LARGE SCALE GENOMIC DNA]</scope>
    <source>
        <strain evidence="5 6">IBRC-M 10912</strain>
    </source>
</reference>
<evidence type="ECO:0000256" key="2">
    <source>
        <dbReference type="ARBA" id="ARBA00023315"/>
    </source>
</evidence>
<dbReference type="PROSITE" id="PS51186">
    <property type="entry name" value="GNAT"/>
    <property type="match status" value="1"/>
</dbReference>
<dbReference type="InterPro" id="IPR041698">
    <property type="entry name" value="Methyltransf_25"/>
</dbReference>
<dbReference type="Gene3D" id="3.40.630.30">
    <property type="match status" value="1"/>
</dbReference>
<dbReference type="PANTHER" id="PTHR43792">
    <property type="entry name" value="GNAT FAMILY, PUTATIVE (AFU_ORTHOLOGUE AFUA_3G00765)-RELATED-RELATED"/>
    <property type="match status" value="1"/>
</dbReference>
<dbReference type="InterPro" id="IPR016181">
    <property type="entry name" value="Acyl_CoA_acyltransferase"/>
</dbReference>
<dbReference type="AlphaFoldDB" id="A0ABD5P0I6"/>
<comment type="similarity">
    <text evidence="3">Belongs to the acetyltransferase family. RimJ subfamily.</text>
</comment>
<dbReference type="Pfam" id="PF13302">
    <property type="entry name" value="Acetyltransf_3"/>
    <property type="match status" value="1"/>
</dbReference>
<name>A0ABD5P0I6_9EURY</name>
<evidence type="ECO:0000313" key="6">
    <source>
        <dbReference type="Proteomes" id="UP001595821"/>
    </source>
</evidence>
<sequence>MGAEFIHYGQVGLRVVDDDSDSDVEFINDALNSAEMRPYLGRMRPLTVEEERERISEQRDNRGLYLLITVNGDRVGTVSLIPQWEQQNNYELTIWLIPEARGKGYGTEATKAVVNHAFEYLDCQRISAHHWEDNELSQSLLESVGFLLEGEKRSGWRWEGEYKNNLYYGLTREDWDEQQPVFREGESRADAEEDDGHEAEINISRRYNKFMYPTYEQAIRDVSDDVTTGEPTVLDAPCGPGGLLPELTSEFGPDATVHAVEKECEKILAAQDHVDKHCEFPVTFHQADLLADDLGFETGQFDCIWVADGFSPGLMSGPKLVDSLSPFLSDDGVFAMYYGNWLRPQLLPGYTDLEHRLNVVAERYYQSTVNSSDDGMQREWADSDSYHPDISPERARSWLLDAGFDTVTLDTYTVTHSRTEDGSFETRGDTDSTVDDEEIRDRLRDIYQTEYLKAAEAYLSDSELRARPSEQLVTSSDLDDLKRVFDPDSDDYLPDQSGYFCTVTALLVTAK</sequence>
<dbReference type="Pfam" id="PF13649">
    <property type="entry name" value="Methyltransf_25"/>
    <property type="match status" value="1"/>
</dbReference>
<evidence type="ECO:0000256" key="3">
    <source>
        <dbReference type="ARBA" id="ARBA00038502"/>
    </source>
</evidence>
<dbReference type="CDD" id="cd04301">
    <property type="entry name" value="NAT_SF"/>
    <property type="match status" value="1"/>
</dbReference>
<dbReference type="CDD" id="cd02440">
    <property type="entry name" value="AdoMet_MTases"/>
    <property type="match status" value="1"/>
</dbReference>
<dbReference type="SUPFAM" id="SSF55729">
    <property type="entry name" value="Acyl-CoA N-acyltransferases (Nat)"/>
    <property type="match status" value="1"/>
</dbReference>
<evidence type="ECO:0000256" key="1">
    <source>
        <dbReference type="ARBA" id="ARBA00022679"/>
    </source>
</evidence>
<dbReference type="InterPro" id="IPR000182">
    <property type="entry name" value="GNAT_dom"/>
</dbReference>
<feature type="domain" description="N-acetyltransferase" evidence="4">
    <location>
        <begin position="11"/>
        <end position="173"/>
    </location>
</feature>
<evidence type="ECO:0000259" key="4">
    <source>
        <dbReference type="PROSITE" id="PS51186"/>
    </source>
</evidence>
<gene>
    <name evidence="5" type="ORF">ACFOZ7_12720</name>
</gene>
<evidence type="ECO:0000313" key="5">
    <source>
        <dbReference type="EMBL" id="MFC4247806.1"/>
    </source>
</evidence>
<dbReference type="PANTHER" id="PTHR43792:SF8">
    <property type="entry name" value="[RIBOSOMAL PROTEIN US5]-ALANINE N-ACETYLTRANSFERASE"/>
    <property type="match status" value="1"/>
</dbReference>
<accession>A0ABD5P0I6</accession>
<dbReference type="Proteomes" id="UP001595821">
    <property type="component" value="Unassembled WGS sequence"/>
</dbReference>
<dbReference type="GO" id="GO:0016746">
    <property type="term" value="F:acyltransferase activity"/>
    <property type="evidence" value="ECO:0007669"/>
    <property type="project" value="UniProtKB-KW"/>
</dbReference>
<dbReference type="RefSeq" id="WP_246972100.1">
    <property type="nucleotide sequence ID" value="NZ_CP095397.1"/>
</dbReference>
<dbReference type="EMBL" id="JBHSDJ010000099">
    <property type="protein sequence ID" value="MFC4247806.1"/>
    <property type="molecule type" value="Genomic_DNA"/>
</dbReference>
<protein>
    <submittedName>
        <fullName evidence="5">GNAT family N-acetyltransferase</fullName>
        <ecNumber evidence="5">2.3.1.-</ecNumber>
    </submittedName>
</protein>
<keyword evidence="1 5" id="KW-0808">Transferase</keyword>
<dbReference type="SUPFAM" id="SSF53335">
    <property type="entry name" value="S-adenosyl-L-methionine-dependent methyltransferases"/>
    <property type="match status" value="1"/>
</dbReference>
<keyword evidence="2 5" id="KW-0012">Acyltransferase</keyword>
<dbReference type="Gene3D" id="3.40.50.150">
    <property type="entry name" value="Vaccinia Virus protein VP39"/>
    <property type="match status" value="1"/>
</dbReference>
<proteinExistence type="inferred from homology"/>
<organism evidence="5 6">
    <name type="scientific">Natribaculum luteum</name>
    <dbReference type="NCBI Taxonomy" id="1586232"/>
    <lineage>
        <taxon>Archaea</taxon>
        <taxon>Methanobacteriati</taxon>
        <taxon>Methanobacteriota</taxon>
        <taxon>Stenosarchaea group</taxon>
        <taxon>Halobacteria</taxon>
        <taxon>Halobacteriales</taxon>
        <taxon>Natrialbaceae</taxon>
        <taxon>Natribaculum</taxon>
    </lineage>
</organism>
<dbReference type="EC" id="2.3.1.-" evidence="5"/>
<dbReference type="InterPro" id="IPR051531">
    <property type="entry name" value="N-acetyltransferase"/>
</dbReference>
<comment type="caution">
    <text evidence="5">The sequence shown here is derived from an EMBL/GenBank/DDBJ whole genome shotgun (WGS) entry which is preliminary data.</text>
</comment>